<proteinExistence type="inferred from homology"/>
<dbReference type="InterPro" id="IPR013374">
    <property type="entry name" value="ATPase_typ4_pilus-assembl_PilB"/>
</dbReference>
<dbReference type="InterPro" id="IPR007831">
    <property type="entry name" value="T2SS_GspE_N"/>
</dbReference>
<organism evidence="7 8">
    <name type="scientific">Allofranklinella schreckenbergeri</name>
    <dbReference type="NCBI Taxonomy" id="1076744"/>
    <lineage>
        <taxon>Bacteria</taxon>
        <taxon>Pseudomonadati</taxon>
        <taxon>Pseudomonadota</taxon>
        <taxon>Betaproteobacteria</taxon>
        <taxon>Burkholderiales</taxon>
        <taxon>Comamonadaceae</taxon>
        <taxon>Allofranklinella</taxon>
    </lineage>
</organism>
<dbReference type="InterPro" id="IPR027417">
    <property type="entry name" value="P-loop_NTPase"/>
</dbReference>
<dbReference type="GO" id="GO:0005524">
    <property type="term" value="F:ATP binding"/>
    <property type="evidence" value="ECO:0007669"/>
    <property type="project" value="UniProtKB-KW"/>
</dbReference>
<dbReference type="EMBL" id="RDQM01000005">
    <property type="protein sequence ID" value="RMW99225.1"/>
    <property type="molecule type" value="Genomic_DNA"/>
</dbReference>
<dbReference type="GO" id="GO:0005886">
    <property type="term" value="C:plasma membrane"/>
    <property type="evidence" value="ECO:0007669"/>
    <property type="project" value="TreeGrafter"/>
</dbReference>
<dbReference type="Gene3D" id="3.30.450.90">
    <property type="match status" value="1"/>
</dbReference>
<dbReference type="CDD" id="cd01129">
    <property type="entry name" value="PulE-GspE-like"/>
    <property type="match status" value="1"/>
</dbReference>
<dbReference type="SUPFAM" id="SSF160246">
    <property type="entry name" value="EspE N-terminal domain-like"/>
    <property type="match status" value="1"/>
</dbReference>
<dbReference type="Gene3D" id="3.30.300.160">
    <property type="entry name" value="Type II secretion system, protein E, N-terminal domain"/>
    <property type="match status" value="1"/>
</dbReference>
<sequence>MPTEEVTKKAPVTVALPTVARAFLASKQLTQEQVDTALQRAQSERRDFLEIVIESNLLSSAQVAKTISDVFAVPYIDLDAIEPLRLPSQLLDLKLCRTYKVIALGKKQGRLIIASSDPSNRDIAEKIKFATQSSVEWIVADLNKINSLLETIAKSNSLDSPSSSDDFEFGEFEISSETEAEDDASAVADADDAPVVRFFQKMIVDAVRMGASDLHFEPYEFSYRVRFRIDGELREVSSPPIGIKEKIASRIKVISRMDISEKRIPQDGRTKMRIGGKSIDFRVSTLPTLFGEKIVIRILDSSSAKIGIDALGYEPIEKERLLKAIERPYGMILVTGPTGSGKTVSLYTCLNLLNKPGVNISTAEDPSEINLPGVNQVNVNDKAGLTFAAALKSFLRQDPDIIMVGEIRDLETADIAIKAAQTGHLVLSTLHTNDAPTTLTRLRNMGIAPFNIASSVILITAQRLARRLCVHCKEPAEIPVDAMIDAGFSYDDLDGSWVPYKAVGCSACNNGYKGRVGIYQVMPISEEIQRIILADGSALEIQDQAEKEGVRTLRQSGLQKVKIGVTSLDEVLAVTNE</sequence>
<dbReference type="InterPro" id="IPR001482">
    <property type="entry name" value="T2SS/T4SS_dom"/>
</dbReference>
<dbReference type="PANTHER" id="PTHR30258">
    <property type="entry name" value="TYPE II SECRETION SYSTEM PROTEIN GSPE-RELATED"/>
    <property type="match status" value="1"/>
</dbReference>
<feature type="domain" description="Bacterial type II secretion system protein E" evidence="6">
    <location>
        <begin position="395"/>
        <end position="409"/>
    </location>
</feature>
<dbReference type="GO" id="GO:0016887">
    <property type="term" value="F:ATP hydrolysis activity"/>
    <property type="evidence" value="ECO:0007669"/>
    <property type="project" value="InterPro"/>
</dbReference>
<comment type="subcellular location">
    <subcellularLocation>
        <location evidence="1">Cytoplasm</location>
    </subcellularLocation>
</comment>
<evidence type="ECO:0000259" key="6">
    <source>
        <dbReference type="PROSITE" id="PS00662"/>
    </source>
</evidence>
<evidence type="ECO:0000256" key="2">
    <source>
        <dbReference type="ARBA" id="ARBA00006611"/>
    </source>
</evidence>
<name>A0A3M6Q7T6_9BURK</name>
<dbReference type="PROSITE" id="PS00662">
    <property type="entry name" value="T2SP_E"/>
    <property type="match status" value="1"/>
</dbReference>
<comment type="similarity">
    <text evidence="2">Belongs to the GSP E family.</text>
</comment>
<keyword evidence="4" id="KW-0547">Nucleotide-binding</keyword>
<dbReference type="FunFam" id="3.30.450.90:FF:000001">
    <property type="entry name" value="Type II secretion system ATPase GspE"/>
    <property type="match status" value="1"/>
</dbReference>
<dbReference type="FunFam" id="3.40.50.300:FF:000398">
    <property type="entry name" value="Type IV pilus assembly ATPase PilB"/>
    <property type="match status" value="1"/>
</dbReference>
<evidence type="ECO:0000256" key="3">
    <source>
        <dbReference type="ARBA" id="ARBA00022490"/>
    </source>
</evidence>
<dbReference type="InterPro" id="IPR037257">
    <property type="entry name" value="T2SS_E_N_sf"/>
</dbReference>
<dbReference type="NCBIfam" id="TIGR02538">
    <property type="entry name" value="type_IV_pilB"/>
    <property type="match status" value="1"/>
</dbReference>
<evidence type="ECO:0000313" key="7">
    <source>
        <dbReference type="EMBL" id="RMW99225.1"/>
    </source>
</evidence>
<dbReference type="Proteomes" id="UP000267521">
    <property type="component" value="Unassembled WGS sequence"/>
</dbReference>
<reference evidence="7 8" key="1">
    <citation type="submission" date="2018-10" db="EMBL/GenBank/DDBJ databases">
        <title>Comamonadaceae CDC group NO-1 genome sequencing and assembly.</title>
        <authorList>
            <person name="Bernier A.-M."/>
            <person name="Bernard K."/>
        </authorList>
    </citation>
    <scope>NUCLEOTIDE SEQUENCE [LARGE SCALE GENOMIC DNA]</scope>
    <source>
        <strain evidence="7 8">NML970147</strain>
    </source>
</reference>
<evidence type="ECO:0000313" key="8">
    <source>
        <dbReference type="Proteomes" id="UP000267521"/>
    </source>
</evidence>
<evidence type="ECO:0000256" key="4">
    <source>
        <dbReference type="ARBA" id="ARBA00022741"/>
    </source>
</evidence>
<dbReference type="Gene3D" id="3.40.50.300">
    <property type="entry name" value="P-loop containing nucleotide triphosphate hydrolases"/>
    <property type="match status" value="1"/>
</dbReference>
<protein>
    <submittedName>
        <fullName evidence="7">Type IV-A pilus assembly ATPase PilB</fullName>
    </submittedName>
</protein>
<dbReference type="Pfam" id="PF00437">
    <property type="entry name" value="T2SSE"/>
    <property type="match status" value="1"/>
</dbReference>
<dbReference type="SUPFAM" id="SSF52540">
    <property type="entry name" value="P-loop containing nucleoside triphosphate hydrolases"/>
    <property type="match status" value="1"/>
</dbReference>
<dbReference type="RefSeq" id="WP_122237999.1">
    <property type="nucleotide sequence ID" value="NZ_RDQM01000005.1"/>
</dbReference>
<accession>A0A3M6Q7T6</accession>
<keyword evidence="3" id="KW-0963">Cytoplasm</keyword>
<comment type="caution">
    <text evidence="7">The sequence shown here is derived from an EMBL/GenBank/DDBJ whole genome shotgun (WGS) entry which is preliminary data.</text>
</comment>
<evidence type="ECO:0000256" key="5">
    <source>
        <dbReference type="ARBA" id="ARBA00022840"/>
    </source>
</evidence>
<keyword evidence="5" id="KW-0067">ATP-binding</keyword>
<evidence type="ECO:0000256" key="1">
    <source>
        <dbReference type="ARBA" id="ARBA00004496"/>
    </source>
</evidence>
<gene>
    <name evidence="7" type="primary">pilB</name>
    <name evidence="7" type="ORF">EBQ26_05470</name>
</gene>
<dbReference type="AlphaFoldDB" id="A0A3M6Q7T6"/>
<dbReference type="Pfam" id="PF05157">
    <property type="entry name" value="MshEN"/>
    <property type="match status" value="1"/>
</dbReference>
<dbReference type="PANTHER" id="PTHR30258:SF1">
    <property type="entry name" value="PROTEIN TRANSPORT PROTEIN HOFB HOMOLOG"/>
    <property type="match status" value="1"/>
</dbReference>
<dbReference type="GO" id="GO:0005737">
    <property type="term" value="C:cytoplasm"/>
    <property type="evidence" value="ECO:0007669"/>
    <property type="project" value="UniProtKB-SubCell"/>
</dbReference>
<dbReference type="GO" id="GO:0009297">
    <property type="term" value="P:pilus assembly"/>
    <property type="evidence" value="ECO:0007669"/>
    <property type="project" value="InterPro"/>
</dbReference>